<dbReference type="PANTHER" id="PTHR46656">
    <property type="entry name" value="PUTATIVE-RELATED"/>
    <property type="match status" value="1"/>
</dbReference>
<dbReference type="EMBL" id="JABFBC010000002">
    <property type="protein sequence ID" value="NNU81337.1"/>
    <property type="molecule type" value="Genomic_DNA"/>
</dbReference>
<dbReference type="PANTHER" id="PTHR46656:SF3">
    <property type="entry name" value="PUTATIVE-RELATED"/>
    <property type="match status" value="1"/>
</dbReference>
<proteinExistence type="predicted"/>
<dbReference type="RefSeq" id="WP_171326184.1">
    <property type="nucleotide sequence ID" value="NZ_JABFBC010000002.1"/>
</dbReference>
<dbReference type="Pfam" id="PF20706">
    <property type="entry name" value="GT4-conflict"/>
    <property type="match status" value="1"/>
</dbReference>
<dbReference type="Gene3D" id="3.40.50.2000">
    <property type="entry name" value="Glycogen Phosphorylase B"/>
    <property type="match status" value="1"/>
</dbReference>
<sequence length="758" mass="80713">MTQALPPASPTAPQDARPALWILGGFAMTGGGAARRLAECAAGAALGGARVVTLSLHPGAFAESDIAAVPPDALGAPGIVSLRSLARLAGTPRRRALGDWWARLTALCHLIEKGGPVLLLHEPGRHADKALALILRARLSAAARRRLGAASTTDTAGDLVAGRLGLPCAPPDPGTAEAALFALVQPRAAHPLRLTDQHLARALAGSDAAALAPETRARLLALARQGRAIRPRDAEAALAMGRDRPAGPRPRAVATALAPSPRNPRLTRMAEHLAALGKRPRLWRTAEDTAPPTGDGHAGALLRHLAGCPRPADAPHLAALDQPLLPGDPALSRREWMLAFALRLPVERIETLAAPWACPALRGTLAALCPPALPARPASPALRLTGIAANGTGLSQNFWMSAQALSRAGLAPVLDPVDATPGTLHLPPPAGPARPVLRDVVLHHLNADRIPQEILSRHARRDAFHIGFLLWELDRIPPAHRLAMEMLDEIWVPSLFLQRLYQPHFRGPVVLMRKGIQLPAPSAPPPRAPGTRRFVTCFDRRSSVARKNPLAAVRAFQTAFPRRRDVELVIKTTTPRDRDRPWTDPEGQMGRIRALAATDPRLHLIEADLPLPDLLALIAGADGLISPHRAEGFGYFPAWALALETPVAVTDHSGPRDFCTPLTAECVPARLVPVPEGHAILRCPGARWAEIDTDALAAALIRMADAPDAARNQARRGRMVMETDYSLDAQAARYAERLAQLGLTAPAPVRTGAARQQA</sequence>
<protein>
    <recommendedName>
        <fullName evidence="3">Glycosyltransferase involved in cell wall biosynthesis</fullName>
    </recommendedName>
</protein>
<organism evidence="1 2">
    <name type="scientific">Halovulum dunhuangense</name>
    <dbReference type="NCBI Taxonomy" id="1505036"/>
    <lineage>
        <taxon>Bacteria</taxon>
        <taxon>Pseudomonadati</taxon>
        <taxon>Pseudomonadota</taxon>
        <taxon>Alphaproteobacteria</taxon>
        <taxon>Rhodobacterales</taxon>
        <taxon>Paracoccaceae</taxon>
        <taxon>Halovulum</taxon>
    </lineage>
</organism>
<dbReference type="AlphaFoldDB" id="A0A849L5E2"/>
<dbReference type="Proteomes" id="UP000572377">
    <property type="component" value="Unassembled WGS sequence"/>
</dbReference>
<reference evidence="1 2" key="1">
    <citation type="submission" date="2020-05" db="EMBL/GenBank/DDBJ databases">
        <title>Gimesia benthica sp. nov., a novel planctomycete isolated from a deep-sea water sample of the Northwest Indian Ocean.</title>
        <authorList>
            <person name="Wang J."/>
            <person name="Ruan C."/>
            <person name="Song L."/>
            <person name="Zhu Y."/>
            <person name="Li A."/>
            <person name="Zheng X."/>
            <person name="Wang L."/>
            <person name="Lu Z."/>
            <person name="Huang Y."/>
            <person name="Du W."/>
            <person name="Zhou Y."/>
            <person name="Huang L."/>
            <person name="Dai X."/>
        </authorList>
    </citation>
    <scope>NUCLEOTIDE SEQUENCE [LARGE SCALE GENOMIC DNA]</scope>
    <source>
        <strain evidence="1 2">YYQ-30</strain>
    </source>
</reference>
<evidence type="ECO:0000313" key="1">
    <source>
        <dbReference type="EMBL" id="NNU81337.1"/>
    </source>
</evidence>
<name>A0A849L5E2_9RHOB</name>
<evidence type="ECO:0000313" key="2">
    <source>
        <dbReference type="Proteomes" id="UP000572377"/>
    </source>
</evidence>
<comment type="caution">
    <text evidence="1">The sequence shown here is derived from an EMBL/GenBank/DDBJ whole genome shotgun (WGS) entry which is preliminary data.</text>
</comment>
<dbReference type="SUPFAM" id="SSF53756">
    <property type="entry name" value="UDP-Glycosyltransferase/glycogen phosphorylase"/>
    <property type="match status" value="1"/>
</dbReference>
<keyword evidence="2" id="KW-1185">Reference proteome</keyword>
<accession>A0A849L5E2</accession>
<gene>
    <name evidence="1" type="ORF">HMH01_12900</name>
</gene>
<evidence type="ECO:0008006" key="3">
    <source>
        <dbReference type="Google" id="ProtNLM"/>
    </source>
</evidence>